<dbReference type="Pfam" id="PF01569">
    <property type="entry name" value="PAP2"/>
    <property type="match status" value="1"/>
</dbReference>
<dbReference type="SMART" id="SM00014">
    <property type="entry name" value="acidPPc"/>
    <property type="match status" value="1"/>
</dbReference>
<dbReference type="Proteomes" id="UP000628560">
    <property type="component" value="Unassembled WGS sequence"/>
</dbReference>
<evidence type="ECO:0000256" key="2">
    <source>
        <dbReference type="SAM" id="SignalP"/>
    </source>
</evidence>
<dbReference type="AlphaFoldDB" id="A0ABD4KEX2"/>
<dbReference type="SUPFAM" id="SSF48317">
    <property type="entry name" value="Acid phosphatase/Vanadium-dependent haloperoxidase"/>
    <property type="match status" value="1"/>
</dbReference>
<dbReference type="RefSeq" id="WP_194514311.1">
    <property type="nucleotide sequence ID" value="NZ_JADIXP010000019.1"/>
</dbReference>
<reference evidence="4 5" key="1">
    <citation type="submission" date="2020-11" db="EMBL/GenBank/DDBJ databases">
        <title>Identification of Lelliottia nimipressuralis from Wound Infection by Whole Genome-Based Bacterial Identification.</title>
        <authorList>
            <person name="Navarathna D.H."/>
            <person name="Choi H."/>
            <person name="Jinadatha C."/>
            <person name="Chatterjee P."/>
            <person name="Hwang M."/>
        </authorList>
    </citation>
    <scope>NUCLEOTIDE SEQUENCE [LARGE SCALE GENOMIC DNA]</scope>
    <source>
        <strain evidence="4 5">DN2020</strain>
    </source>
</reference>
<dbReference type="EMBL" id="JADIXP010000019">
    <property type="protein sequence ID" value="MBF4180411.1"/>
    <property type="molecule type" value="Genomic_DNA"/>
</dbReference>
<dbReference type="CDD" id="cd03397">
    <property type="entry name" value="PAP2_acid_phosphatase"/>
    <property type="match status" value="1"/>
</dbReference>
<feature type="chain" id="PRO_5044742379" description="Acid phosphatase" evidence="2">
    <location>
        <begin position="27"/>
        <end position="240"/>
    </location>
</feature>
<dbReference type="InterPro" id="IPR001011">
    <property type="entry name" value="Acid_Pase_classA_bac"/>
</dbReference>
<organism evidence="4 5">
    <name type="scientific">Lelliottia nimipressuralis</name>
    <dbReference type="NCBI Taxonomy" id="69220"/>
    <lineage>
        <taxon>Bacteria</taxon>
        <taxon>Pseudomonadati</taxon>
        <taxon>Pseudomonadota</taxon>
        <taxon>Gammaproteobacteria</taxon>
        <taxon>Enterobacterales</taxon>
        <taxon>Enterobacteriaceae</taxon>
        <taxon>Lelliottia</taxon>
    </lineage>
</organism>
<dbReference type="PIRSF" id="PIRSF000897">
    <property type="entry name" value="Acid_Ptase_ClsA"/>
    <property type="match status" value="1"/>
</dbReference>
<dbReference type="GO" id="GO:0003993">
    <property type="term" value="F:acid phosphatase activity"/>
    <property type="evidence" value="ECO:0007669"/>
    <property type="project" value="UniProtKB-EC"/>
</dbReference>
<protein>
    <recommendedName>
        <fullName evidence="1">Acid phosphatase</fullName>
        <ecNumber evidence="1">3.1.3.2</ecNumber>
    </recommendedName>
</protein>
<feature type="signal peptide" evidence="2">
    <location>
        <begin position="1"/>
        <end position="26"/>
    </location>
</feature>
<dbReference type="PRINTS" id="PR00483">
    <property type="entry name" value="BACPHPHTASE"/>
</dbReference>
<evidence type="ECO:0000313" key="4">
    <source>
        <dbReference type="EMBL" id="MBF4180411.1"/>
    </source>
</evidence>
<gene>
    <name evidence="4" type="ORF">ISP11_21375</name>
</gene>
<keyword evidence="2" id="KW-0732">Signal</keyword>
<dbReference type="Gene3D" id="1.20.144.10">
    <property type="entry name" value="Phosphatidic acid phosphatase type 2/haloperoxidase"/>
    <property type="match status" value="1"/>
</dbReference>
<dbReference type="EC" id="3.1.3.2" evidence="1"/>
<dbReference type="InterPro" id="IPR000326">
    <property type="entry name" value="PAP2/HPO"/>
</dbReference>
<evidence type="ECO:0000259" key="3">
    <source>
        <dbReference type="SMART" id="SM00014"/>
    </source>
</evidence>
<comment type="similarity">
    <text evidence="1">Belongs to the class A bacterial acid phosphatase family.</text>
</comment>
<proteinExistence type="inferred from homology"/>
<accession>A0ABD4KEX2</accession>
<sequence>MYISAGKRLRFTIIASSLVCSSALLAAENSGFLSPESSPNSLEILPAPPLEGSVAFLNDKANYDIGHTLKNEERLAQAVSDANYKNLTEAFSKAFGETISEQNTPALYSLLQNVLQDSHDFAMRAAKDHYKRVRPFVIYKDHTCTPQEDTKMAKTGSYPSGHASFGWATALVLSEINPARETEILKRGYEFGQSRVICGAHWQSDVDSGRIMGAAVVASLHSNSDFISSLTKAKEEFRKK</sequence>
<evidence type="ECO:0000256" key="1">
    <source>
        <dbReference type="PIRNR" id="PIRNR000897"/>
    </source>
</evidence>
<feature type="domain" description="Phosphatidic acid phosphatase type 2/haloperoxidase" evidence="3">
    <location>
        <begin position="109"/>
        <end position="221"/>
    </location>
</feature>
<name>A0ABD4KEX2_9ENTR</name>
<keyword evidence="1" id="KW-0378">Hydrolase</keyword>
<dbReference type="InterPro" id="IPR036938">
    <property type="entry name" value="PAP2/HPO_sf"/>
</dbReference>
<evidence type="ECO:0000313" key="5">
    <source>
        <dbReference type="Proteomes" id="UP000628560"/>
    </source>
</evidence>
<comment type="caution">
    <text evidence="4">The sequence shown here is derived from an EMBL/GenBank/DDBJ whole genome shotgun (WGS) entry which is preliminary data.</text>
</comment>
<comment type="catalytic activity">
    <reaction evidence="1">
        <text>a phosphate monoester + H2O = an alcohol + phosphate</text>
        <dbReference type="Rhea" id="RHEA:15017"/>
        <dbReference type="ChEBI" id="CHEBI:15377"/>
        <dbReference type="ChEBI" id="CHEBI:30879"/>
        <dbReference type="ChEBI" id="CHEBI:43474"/>
        <dbReference type="ChEBI" id="CHEBI:67140"/>
        <dbReference type="EC" id="3.1.3.2"/>
    </reaction>
</comment>